<evidence type="ECO:0000313" key="4">
    <source>
        <dbReference type="Proteomes" id="UP000597762"/>
    </source>
</evidence>
<keyword evidence="2" id="KW-0732">Signal</keyword>
<protein>
    <submittedName>
        <fullName evidence="3">Uncharacterized protein</fullName>
    </submittedName>
</protein>
<feature type="transmembrane region" description="Helical" evidence="1">
    <location>
        <begin position="304"/>
        <end position="325"/>
    </location>
</feature>
<dbReference type="EMBL" id="CAHIKZ030002072">
    <property type="protein sequence ID" value="CAE1280570.1"/>
    <property type="molecule type" value="Genomic_DNA"/>
</dbReference>
<gene>
    <name evidence="3" type="ORF">SPHA_42387</name>
</gene>
<evidence type="ECO:0000256" key="2">
    <source>
        <dbReference type="SAM" id="SignalP"/>
    </source>
</evidence>
<proteinExistence type="predicted"/>
<dbReference type="Proteomes" id="UP000597762">
    <property type="component" value="Unassembled WGS sequence"/>
</dbReference>
<feature type="signal peptide" evidence="2">
    <location>
        <begin position="1"/>
        <end position="19"/>
    </location>
</feature>
<keyword evidence="1" id="KW-0812">Transmembrane</keyword>
<feature type="chain" id="PRO_5032543472" evidence="2">
    <location>
        <begin position="20"/>
        <end position="351"/>
    </location>
</feature>
<evidence type="ECO:0000313" key="3">
    <source>
        <dbReference type="EMBL" id="CAE1280570.1"/>
    </source>
</evidence>
<keyword evidence="4" id="KW-1185">Reference proteome</keyword>
<organism evidence="3 4">
    <name type="scientific">Acanthosepion pharaonis</name>
    <name type="common">Pharaoh cuttlefish</name>
    <name type="synonym">Sepia pharaonis</name>
    <dbReference type="NCBI Taxonomy" id="158019"/>
    <lineage>
        <taxon>Eukaryota</taxon>
        <taxon>Metazoa</taxon>
        <taxon>Spiralia</taxon>
        <taxon>Lophotrochozoa</taxon>
        <taxon>Mollusca</taxon>
        <taxon>Cephalopoda</taxon>
        <taxon>Coleoidea</taxon>
        <taxon>Decapodiformes</taxon>
        <taxon>Sepiida</taxon>
        <taxon>Sepiina</taxon>
        <taxon>Sepiidae</taxon>
        <taxon>Acanthosepion</taxon>
    </lineage>
</organism>
<evidence type="ECO:0000256" key="1">
    <source>
        <dbReference type="SAM" id="Phobius"/>
    </source>
</evidence>
<sequence length="351" mass="39138">MKSIWIIIIISYMIDWTDSAKIIISANATKFMANSSAELTCAFPSSQSILMWHNQNLPYNLMCKNKTSCDSAPGYILSRHDQNITLIIKKVVSHMNSWRCSDLQVSLSEYITFAVIDNPPLKMTIVSTGASSWELTTSCSNPPPVINCMHNVTVIPVNMSAPKICSENLLSSLRGTIQAQNFMYVKCQAKRGTEVAEAYGTTELVTSTSGHSTDGLPKFELKMKYLPNCIYRIESSCTMYKINFTCINNSKKMNLENVVHDCQNNALKSYTVELKGMAYGTTFNCTTFDERSNYSIQETVSCQLAFYTSGGLVISIGLVFVGAAVTMYLFNIGKCFLQICFFFSSFVLFPL</sequence>
<comment type="caution">
    <text evidence="3">The sequence shown here is derived from an EMBL/GenBank/DDBJ whole genome shotgun (WGS) entry which is preliminary data.</text>
</comment>
<reference evidence="3" key="1">
    <citation type="submission" date="2021-01" db="EMBL/GenBank/DDBJ databases">
        <authorList>
            <person name="Li R."/>
            <person name="Bekaert M."/>
        </authorList>
    </citation>
    <scope>NUCLEOTIDE SEQUENCE</scope>
    <source>
        <strain evidence="3">Farmed</strain>
    </source>
</reference>
<accession>A0A812CXT3</accession>
<keyword evidence="1" id="KW-0472">Membrane</keyword>
<name>A0A812CXT3_ACAPH</name>
<dbReference type="AlphaFoldDB" id="A0A812CXT3"/>
<keyword evidence="1" id="KW-1133">Transmembrane helix</keyword>